<dbReference type="EMBL" id="JXRQ01000017">
    <property type="protein sequence ID" value="KIL50498.1"/>
    <property type="molecule type" value="Genomic_DNA"/>
</dbReference>
<evidence type="ECO:0008006" key="5">
    <source>
        <dbReference type="Google" id="ProtNLM"/>
    </source>
</evidence>
<evidence type="ECO:0000313" key="4">
    <source>
        <dbReference type="Proteomes" id="UP000031950"/>
    </source>
</evidence>
<gene>
    <name evidence="3" type="ORF">KP77_18730</name>
</gene>
<feature type="compositionally biased region" description="Basic and acidic residues" evidence="1">
    <location>
        <begin position="115"/>
        <end position="127"/>
    </location>
</feature>
<comment type="caution">
    <text evidence="3">The sequence shown here is derived from an EMBL/GenBank/DDBJ whole genome shotgun (WGS) entry which is preliminary data.</text>
</comment>
<dbReference type="AlphaFoldDB" id="A0A0C2W365"/>
<dbReference type="Proteomes" id="UP000031950">
    <property type="component" value="Unassembled WGS sequence"/>
</dbReference>
<feature type="region of interest" description="Disordered" evidence="1">
    <location>
        <begin position="107"/>
        <end position="127"/>
    </location>
</feature>
<feature type="region of interest" description="Disordered" evidence="1">
    <location>
        <begin position="69"/>
        <end position="88"/>
    </location>
</feature>
<keyword evidence="4" id="KW-1185">Reference proteome</keyword>
<feature type="compositionally biased region" description="Basic and acidic residues" evidence="1">
    <location>
        <begin position="74"/>
        <end position="87"/>
    </location>
</feature>
<keyword evidence="2" id="KW-0472">Membrane</keyword>
<name>A0A0C2W365_9BACL</name>
<dbReference type="STRING" id="135826.KP77_18730"/>
<protein>
    <recommendedName>
        <fullName evidence="5">Swarming motility protein SwrB</fullName>
    </recommendedName>
</protein>
<accession>A0A0C2W365</accession>
<evidence type="ECO:0000256" key="1">
    <source>
        <dbReference type="SAM" id="MobiDB-lite"/>
    </source>
</evidence>
<proteinExistence type="predicted"/>
<keyword evidence="2" id="KW-0812">Transmembrane</keyword>
<dbReference type="OrthoDB" id="1708317at2"/>
<feature type="transmembrane region" description="Helical" evidence="2">
    <location>
        <begin position="6"/>
        <end position="24"/>
    </location>
</feature>
<evidence type="ECO:0000256" key="2">
    <source>
        <dbReference type="SAM" id="Phobius"/>
    </source>
</evidence>
<keyword evidence="2" id="KW-1133">Transmembrane helix</keyword>
<sequence length="157" mass="18397">MIIFLLILSIIFNFAAFLSIFLLFMRQNRLISKEVQHEKTLNEIEQTFTGYLLEMRDENEAFLKQFEKISQSPEKTETRPEPVKAEEPALTVKTSRNLAKTAYKKPEPKQFTVSDRAKEMEREGQSVEEIARTLNKGKTEIELMLKFRQPSDKKSHQ</sequence>
<dbReference type="PATRIC" id="fig|135826.4.peg.1868"/>
<organism evidence="3 4">
    <name type="scientific">Jeotgalibacillus alimentarius</name>
    <dbReference type="NCBI Taxonomy" id="135826"/>
    <lineage>
        <taxon>Bacteria</taxon>
        <taxon>Bacillati</taxon>
        <taxon>Bacillota</taxon>
        <taxon>Bacilli</taxon>
        <taxon>Bacillales</taxon>
        <taxon>Caryophanaceae</taxon>
        <taxon>Jeotgalibacillus</taxon>
    </lineage>
</organism>
<evidence type="ECO:0000313" key="3">
    <source>
        <dbReference type="EMBL" id="KIL50498.1"/>
    </source>
</evidence>
<dbReference type="RefSeq" id="WP_041122421.1">
    <property type="nucleotide sequence ID" value="NZ_JXRQ01000017.1"/>
</dbReference>
<reference evidence="3 4" key="1">
    <citation type="submission" date="2015-01" db="EMBL/GenBank/DDBJ databases">
        <title>Genome sequence of Jeotgalibacillus alimentarius.</title>
        <authorList>
            <person name="Goh K.M."/>
            <person name="Chan K.-G."/>
            <person name="Yaakop A.S."/>
            <person name="Ee R."/>
            <person name="Gan H.M."/>
            <person name="Chan C.S."/>
        </authorList>
    </citation>
    <scope>NUCLEOTIDE SEQUENCE [LARGE SCALE GENOMIC DNA]</scope>
    <source>
        <strain evidence="3 4">YKJ-13</strain>
    </source>
</reference>